<protein>
    <submittedName>
        <fullName evidence="6">Spermatosis associated 2</fullName>
    </submittedName>
</protein>
<reference evidence="6" key="5">
    <citation type="submission" date="2025-09" db="UniProtKB">
        <authorList>
            <consortium name="Ensembl"/>
        </authorList>
    </citation>
    <scope>IDENTIFICATION</scope>
</reference>
<dbReference type="Ensembl" id="ENSCMIT00000032324.1">
    <property type="protein sequence ID" value="ENSCMIP00000031838.1"/>
    <property type="gene ID" value="ENSCMIG00000013630.1"/>
</dbReference>
<evidence type="ECO:0000313" key="6">
    <source>
        <dbReference type="Ensembl" id="ENSCMIP00000031838.1"/>
    </source>
</evidence>
<organism evidence="6 7">
    <name type="scientific">Callorhinchus milii</name>
    <name type="common">Ghost shark</name>
    <dbReference type="NCBI Taxonomy" id="7868"/>
    <lineage>
        <taxon>Eukaryota</taxon>
        <taxon>Metazoa</taxon>
        <taxon>Chordata</taxon>
        <taxon>Craniata</taxon>
        <taxon>Vertebrata</taxon>
        <taxon>Chondrichthyes</taxon>
        <taxon>Holocephali</taxon>
        <taxon>Chimaeriformes</taxon>
        <taxon>Callorhinchidae</taxon>
        <taxon>Callorhinchus</taxon>
    </lineage>
</organism>
<accession>A0A4W3J0P3</accession>
<reference evidence="6" key="4">
    <citation type="submission" date="2025-08" db="UniProtKB">
        <authorList>
            <consortium name="Ensembl"/>
        </authorList>
    </citation>
    <scope>IDENTIFICATION</scope>
</reference>
<dbReference type="InterPro" id="IPR048839">
    <property type="entry name" value="SPATA2_PUB-like"/>
</dbReference>
<sequence>MDINKYRDSLFQKYVQFCESKLSEGEKDVDDDCLKRAATSLLDLYCLEPSERFKMIRFYDVVENSLKMKKTSSLSVLRNAFGTLETFCINLFLYPWKKEFKTIKTFTGHFVYYVQSAMCEDNIWNILHHVGYCLEKETYELKDTVNTNRVKFISFELFLARIECENLLEIFTQVKDKGYIECNVVAERKNGTEGVKGCIDSMKSRRWMPESLYTSVPRLDFQRSESERLSNNLVKRLMNKPSASVDIYENHLEKPLNKSHLTALSHKKDLIYTPSVEELTEEIFRPTLSLLTMSVSPRGGSDEYMQSSNEGWRVQTNPNTLHALDDDLDLYTAEEPGSTLLPRWTETNSLGMRLTKNNDLKGLYHEAPYHTKENVSSAVALGKCQICGISSGTSVCQKCNKVLCNLCYQQESGESKLYSCRHEYPRSMGHRSLLRTPSVQNDDLSLRSAVKEKCTHPTSTQCQERLPISKSASLLRCGFCDKHGASLTCMNCSKVSCEVCWTVYDQDVCRKNKTHNFLPHNKLGYKIW</sequence>
<keyword evidence="7" id="KW-1185">Reference proteome</keyword>
<reference evidence="7" key="1">
    <citation type="journal article" date="2006" name="Science">
        <title>Ancient noncoding elements conserved in the human genome.</title>
        <authorList>
            <person name="Venkatesh B."/>
            <person name="Kirkness E.F."/>
            <person name="Loh Y.H."/>
            <person name="Halpern A.L."/>
            <person name="Lee A.P."/>
            <person name="Johnson J."/>
            <person name="Dandona N."/>
            <person name="Viswanathan L.D."/>
            <person name="Tay A."/>
            <person name="Venter J.C."/>
            <person name="Strausberg R.L."/>
            <person name="Brenner S."/>
        </authorList>
    </citation>
    <scope>NUCLEOTIDE SEQUENCE [LARGE SCALE GENOMIC DNA]</scope>
</reference>
<keyword evidence="1 4" id="KW-0479">Metal-binding</keyword>
<dbReference type="OMA" id="NKQRPIN"/>
<name>A0A4W3J0P3_CALMI</name>
<evidence type="ECO:0000256" key="4">
    <source>
        <dbReference type="PROSITE-ProRule" id="PRU00024"/>
    </source>
</evidence>
<dbReference type="GO" id="GO:0010803">
    <property type="term" value="P:regulation of tumor necrosis factor-mediated signaling pathway"/>
    <property type="evidence" value="ECO:0007669"/>
    <property type="project" value="TreeGrafter"/>
</dbReference>
<keyword evidence="2" id="KW-0862">Zinc</keyword>
<dbReference type="GO" id="GO:0070536">
    <property type="term" value="P:protein K63-linked deubiquitination"/>
    <property type="evidence" value="ECO:0007669"/>
    <property type="project" value="TreeGrafter"/>
</dbReference>
<evidence type="ECO:0000259" key="5">
    <source>
        <dbReference type="PROSITE" id="PS50119"/>
    </source>
</evidence>
<dbReference type="Gene3D" id="1.20.58.2190">
    <property type="match status" value="1"/>
</dbReference>
<dbReference type="AlphaFoldDB" id="A0A4W3J0P3"/>
<dbReference type="PANTHER" id="PTHR15326:SF8">
    <property type="entry name" value="SPERMATOGENESIS-ASSOCIATED PROTEIN 2"/>
    <property type="match status" value="1"/>
</dbReference>
<dbReference type="GO" id="GO:0060544">
    <property type="term" value="P:regulation of necroptotic process"/>
    <property type="evidence" value="ECO:0007669"/>
    <property type="project" value="TreeGrafter"/>
</dbReference>
<evidence type="ECO:0000256" key="1">
    <source>
        <dbReference type="ARBA" id="ARBA00022771"/>
    </source>
</evidence>
<keyword evidence="1 4" id="KW-0863">Zinc-finger</keyword>
<dbReference type="PROSITE" id="PS50119">
    <property type="entry name" value="ZF_BBOX"/>
    <property type="match status" value="1"/>
</dbReference>
<comment type="similarity">
    <text evidence="3">Belongs to the SPATA2 family.</text>
</comment>
<feature type="domain" description="B box-type" evidence="5">
    <location>
        <begin position="472"/>
        <end position="520"/>
    </location>
</feature>
<dbReference type="FunCoup" id="A0A4W3J0P3">
    <property type="interactions" value="206"/>
</dbReference>
<dbReference type="Proteomes" id="UP000314986">
    <property type="component" value="Unassembled WGS sequence"/>
</dbReference>
<evidence type="ECO:0000256" key="2">
    <source>
        <dbReference type="ARBA" id="ARBA00022833"/>
    </source>
</evidence>
<dbReference type="GeneTree" id="ENSGT00530000063956"/>
<dbReference type="PANTHER" id="PTHR15326">
    <property type="entry name" value="SPERMATOGENESIS-ASSOCIATED PROTEIN 2/TAMOZHENNIC"/>
    <property type="match status" value="1"/>
</dbReference>
<reference evidence="7" key="2">
    <citation type="journal article" date="2007" name="PLoS Biol.">
        <title>Survey sequencing and comparative analysis of the elephant shark (Callorhinchus milii) genome.</title>
        <authorList>
            <person name="Venkatesh B."/>
            <person name="Kirkness E.F."/>
            <person name="Loh Y.H."/>
            <person name="Halpern A.L."/>
            <person name="Lee A.P."/>
            <person name="Johnson J."/>
            <person name="Dandona N."/>
            <person name="Viswanathan L.D."/>
            <person name="Tay A."/>
            <person name="Venter J.C."/>
            <person name="Strausberg R.L."/>
            <person name="Brenner S."/>
        </authorList>
    </citation>
    <scope>NUCLEOTIDE SEQUENCE [LARGE SCALE GENOMIC DNA]</scope>
</reference>
<dbReference type="STRING" id="7868.ENSCMIP00000031838"/>
<dbReference type="Pfam" id="PF21388">
    <property type="entry name" value="SPATA2_PUB-like"/>
    <property type="match status" value="1"/>
</dbReference>
<dbReference type="GO" id="GO:0008270">
    <property type="term" value="F:zinc ion binding"/>
    <property type="evidence" value="ECO:0007669"/>
    <property type="project" value="UniProtKB-KW"/>
</dbReference>
<evidence type="ECO:0000313" key="7">
    <source>
        <dbReference type="Proteomes" id="UP000314986"/>
    </source>
</evidence>
<dbReference type="InterPro" id="IPR000315">
    <property type="entry name" value="Znf_B-box"/>
</dbReference>
<proteinExistence type="inferred from homology"/>
<dbReference type="GO" id="GO:0005737">
    <property type="term" value="C:cytoplasm"/>
    <property type="evidence" value="ECO:0007669"/>
    <property type="project" value="TreeGrafter"/>
</dbReference>
<evidence type="ECO:0000256" key="3">
    <source>
        <dbReference type="ARBA" id="ARBA00038142"/>
    </source>
</evidence>
<dbReference type="GO" id="GO:1990108">
    <property type="term" value="P:protein linear deubiquitination"/>
    <property type="evidence" value="ECO:0007669"/>
    <property type="project" value="TreeGrafter"/>
</dbReference>
<dbReference type="InParanoid" id="A0A4W3J0P3"/>
<reference evidence="7" key="3">
    <citation type="journal article" date="2014" name="Nature">
        <title>Elephant shark genome provides unique insights into gnathostome evolution.</title>
        <authorList>
            <consortium name="International Elephant Shark Genome Sequencing Consortium"/>
            <person name="Venkatesh B."/>
            <person name="Lee A.P."/>
            <person name="Ravi V."/>
            <person name="Maurya A.K."/>
            <person name="Lian M.M."/>
            <person name="Swann J.B."/>
            <person name="Ohta Y."/>
            <person name="Flajnik M.F."/>
            <person name="Sutoh Y."/>
            <person name="Kasahara M."/>
            <person name="Hoon S."/>
            <person name="Gangu V."/>
            <person name="Roy S.W."/>
            <person name="Irimia M."/>
            <person name="Korzh V."/>
            <person name="Kondrychyn I."/>
            <person name="Lim Z.W."/>
            <person name="Tay B.H."/>
            <person name="Tohari S."/>
            <person name="Kong K.W."/>
            <person name="Ho S."/>
            <person name="Lorente-Galdos B."/>
            <person name="Quilez J."/>
            <person name="Marques-Bonet T."/>
            <person name="Raney B.J."/>
            <person name="Ingham P.W."/>
            <person name="Tay A."/>
            <person name="Hillier L.W."/>
            <person name="Minx P."/>
            <person name="Boehm T."/>
            <person name="Wilson R.K."/>
            <person name="Brenner S."/>
            <person name="Warren W.C."/>
        </authorList>
    </citation>
    <scope>NUCLEOTIDE SEQUENCE [LARGE SCALE GENOMIC DNA]</scope>
</reference>